<dbReference type="Pfam" id="PF07282">
    <property type="entry name" value="Cas12f1-like_TNB"/>
    <property type="match status" value="1"/>
</dbReference>
<dbReference type="OrthoDB" id="1551477at2"/>
<dbReference type="HOGENOM" id="CLU_032903_0_0_0"/>
<dbReference type="NCBIfam" id="TIGR01766">
    <property type="entry name" value="IS200/IS605 family accessory protein TnpB-like domain"/>
    <property type="match status" value="1"/>
</dbReference>
<geneLocation type="plasmid" evidence="11 12">
    <name>pCALNI01</name>
</geneLocation>
<keyword evidence="4" id="KW-0479">Metal-binding</keyword>
<dbReference type="Pfam" id="PF12323">
    <property type="entry name" value="HTH_OrfB_IS605"/>
    <property type="match status" value="1"/>
</dbReference>
<name>E4TKB3_CALNY</name>
<dbReference type="Proteomes" id="UP000007039">
    <property type="component" value="Plasmid pCALNI01"/>
</dbReference>
<feature type="domain" description="Cas12f1-like TNB" evidence="9">
    <location>
        <begin position="287"/>
        <end position="354"/>
    </location>
</feature>
<comment type="similarity">
    <text evidence="2">In the N-terminal section; belongs to the transposase 2 family.</text>
</comment>
<dbReference type="NCBIfam" id="NF040570">
    <property type="entry name" value="guided_TnpB"/>
    <property type="match status" value="1"/>
</dbReference>
<gene>
    <name evidence="11" type="ordered locus">Calni_2095</name>
</gene>
<evidence type="ECO:0000256" key="6">
    <source>
        <dbReference type="ARBA" id="ARBA00023125"/>
    </source>
</evidence>
<comment type="similarity">
    <text evidence="1">In the C-terminal section; belongs to the transposase 35 family.</text>
</comment>
<evidence type="ECO:0000256" key="4">
    <source>
        <dbReference type="ARBA" id="ARBA00022723"/>
    </source>
</evidence>
<feature type="domain" description="Transposase putative helix-turn-helix" evidence="10">
    <location>
        <begin position="1"/>
        <end position="37"/>
    </location>
</feature>
<protein>
    <submittedName>
        <fullName evidence="11">Transposase, IS605 OrfB family</fullName>
    </submittedName>
</protein>
<evidence type="ECO:0000259" key="9">
    <source>
        <dbReference type="Pfam" id="PF07282"/>
    </source>
</evidence>
<keyword evidence="7" id="KW-0233">DNA recombination</keyword>
<dbReference type="RefSeq" id="WP_013447286.1">
    <property type="nucleotide sequence ID" value="NC_014749.1"/>
</dbReference>
<evidence type="ECO:0000256" key="2">
    <source>
        <dbReference type="ARBA" id="ARBA00011044"/>
    </source>
</evidence>
<reference evidence="11 12" key="2">
    <citation type="journal article" date="2011" name="Stand. Genomic Sci.">
        <title>Complete genome sequence of Calditerrivibrio nitroreducens type strain (Yu37-1).</title>
        <authorList>
            <person name="Pitluck S."/>
            <person name="Sikorski J."/>
            <person name="Zeytun A."/>
            <person name="Lapidus A."/>
            <person name="Nolan M."/>
            <person name="Lucas S."/>
            <person name="Hammon N."/>
            <person name="Deshpande S."/>
            <person name="Cheng J.F."/>
            <person name="Tapia R."/>
            <person name="Han C."/>
            <person name="Goodwin L."/>
            <person name="Liolios K."/>
            <person name="Pagani I."/>
            <person name="Ivanova N."/>
            <person name="Mavromatis K."/>
            <person name="Pati A."/>
            <person name="Chen A."/>
            <person name="Palaniappan K."/>
            <person name="Hauser L."/>
            <person name="Chang Y.J."/>
            <person name="Jeffries C.D."/>
            <person name="Detter J.C."/>
            <person name="Brambilla E."/>
            <person name="Djao O.D."/>
            <person name="Rohde M."/>
            <person name="Spring S."/>
            <person name="Goker M."/>
            <person name="Woyke T."/>
            <person name="Bristow J."/>
            <person name="Eisen J.A."/>
            <person name="Markowitz V."/>
            <person name="Hugenholtz P."/>
            <person name="Kyrpides N.C."/>
            <person name="Klenk H.P."/>
            <person name="Land M."/>
        </authorList>
    </citation>
    <scope>NUCLEOTIDE SEQUENCE [LARGE SCALE GENOMIC DNA]</scope>
    <source>
        <strain evidence="12">DSM 19672 / NBRC 101217 / Yu37-1</strain>
        <plasmid evidence="12">Plasmid pCALNI01</plasmid>
    </source>
</reference>
<evidence type="ECO:0000259" key="10">
    <source>
        <dbReference type="Pfam" id="PF12323"/>
    </source>
</evidence>
<evidence type="ECO:0000256" key="5">
    <source>
        <dbReference type="ARBA" id="ARBA00022833"/>
    </source>
</evidence>
<evidence type="ECO:0000313" key="11">
    <source>
        <dbReference type="EMBL" id="ADR19985.1"/>
    </source>
</evidence>
<dbReference type="PANTHER" id="PTHR30405:SF25">
    <property type="entry name" value="RNA-GUIDED DNA ENDONUCLEASE INSQ-RELATED"/>
    <property type="match status" value="1"/>
</dbReference>
<feature type="domain" description="Probable transposase IS891/IS1136/IS1341" evidence="8">
    <location>
        <begin position="156"/>
        <end position="276"/>
    </location>
</feature>
<keyword evidence="12" id="KW-1185">Reference proteome</keyword>
<dbReference type="AlphaFoldDB" id="E4TKB3"/>
<dbReference type="InterPro" id="IPR010095">
    <property type="entry name" value="Cas12f1-like_TNB"/>
</dbReference>
<reference key="1">
    <citation type="submission" date="2010-11" db="EMBL/GenBank/DDBJ databases">
        <title>The complete genome of plasmid of Calditerrivibrio nitroreducens DSM 19672.</title>
        <authorList>
            <consortium name="US DOE Joint Genome Institute (JGI-PGF)"/>
            <person name="Lucas S."/>
            <person name="Copeland A."/>
            <person name="Lapidus A."/>
            <person name="Bruce D."/>
            <person name="Goodwin L."/>
            <person name="Pitluck S."/>
            <person name="Kyrpides N."/>
            <person name="Mavromatis K."/>
            <person name="Ivanova N."/>
            <person name="Mikhailova N."/>
            <person name="Zeytun A."/>
            <person name="Brettin T."/>
            <person name="Detter J.C."/>
            <person name="Tapia R."/>
            <person name="Han C."/>
            <person name="Land M."/>
            <person name="Hauser L."/>
            <person name="Markowitz V."/>
            <person name="Cheng J.-F."/>
            <person name="Hugenholtz P."/>
            <person name="Woyke T."/>
            <person name="Wu D."/>
            <person name="Spring S."/>
            <person name="Schroeder M."/>
            <person name="Brambilla E."/>
            <person name="Klenk H.-P."/>
            <person name="Eisen J.A."/>
        </authorList>
    </citation>
    <scope>NUCLEOTIDE SEQUENCE</scope>
    <source>
        <strain>DSM 19672</strain>
    </source>
</reference>
<dbReference type="EMBL" id="CP002348">
    <property type="protein sequence ID" value="ADR19985.1"/>
    <property type="molecule type" value="Genomic_DNA"/>
</dbReference>
<dbReference type="PANTHER" id="PTHR30405">
    <property type="entry name" value="TRANSPOSASE"/>
    <property type="match status" value="1"/>
</dbReference>
<dbReference type="InterPro" id="IPR051399">
    <property type="entry name" value="RNA-guided_DNA_endo/Transpos"/>
</dbReference>
<dbReference type="GO" id="GO:0006310">
    <property type="term" value="P:DNA recombination"/>
    <property type="evidence" value="ECO:0007669"/>
    <property type="project" value="UniProtKB-KW"/>
</dbReference>
<keyword evidence="11" id="KW-0614">Plasmid</keyword>
<dbReference type="eggNOG" id="COG0675">
    <property type="taxonomic scope" value="Bacteria"/>
</dbReference>
<evidence type="ECO:0000313" key="12">
    <source>
        <dbReference type="Proteomes" id="UP000007039"/>
    </source>
</evidence>
<organism evidence="11 12">
    <name type="scientific">Calditerrivibrio nitroreducens (strain DSM 19672 / NBRC 101217 / Yu37-1)</name>
    <dbReference type="NCBI Taxonomy" id="768670"/>
    <lineage>
        <taxon>Bacteria</taxon>
        <taxon>Pseudomonadati</taxon>
        <taxon>Deferribacterota</taxon>
        <taxon>Deferribacteres</taxon>
        <taxon>Deferribacterales</taxon>
        <taxon>Calditerrivibrionaceae</taxon>
    </lineage>
</organism>
<dbReference type="Pfam" id="PF01385">
    <property type="entry name" value="OrfB_IS605"/>
    <property type="match status" value="1"/>
</dbReference>
<keyword evidence="3" id="KW-0815">Transposition</keyword>
<evidence type="ECO:0000256" key="7">
    <source>
        <dbReference type="ARBA" id="ARBA00023172"/>
    </source>
</evidence>
<dbReference type="InterPro" id="IPR001959">
    <property type="entry name" value="Transposase"/>
</dbReference>
<evidence type="ECO:0000259" key="8">
    <source>
        <dbReference type="Pfam" id="PF01385"/>
    </source>
</evidence>
<accession>E4TKB3</accession>
<keyword evidence="6" id="KW-0238">DNA-binding</keyword>
<dbReference type="InterPro" id="IPR021027">
    <property type="entry name" value="Transposase_put_HTH"/>
</dbReference>
<sequence>MLKAYRYRIYPDKEQEEFFTKTFGACRFVWNKMLEEKLKFLDRKEKIPIITPANYKKEFLFLKEVDSLALANIQLQNEKAFRDYFRNPKHFKLPKFKNKKGKQSYTTNNVKVDFEKGLLFLPKIKSGIKACFHRTFTGKIKSATITKTKTGKYFVSILVEIEQQCNIQPPKNEVCGIDLGLKDFAIITNEKKETIKIPSPKHLVKAEKRLKRLQNQLSKKQKGSKNREKHRVRLSKLHEHVSAARNDFLHKLSFAIIRDNQTIVVEDLNVKGLSQSNLSKSVLDSSWGKFLNYLKYKAEWYGRTIIVVDKFYPSSKTCSVCNFINHRLTLKNRHWTCEECGTYHDRDINASVNLMFYGMKKVGMEQPEFTPVDCALAAELKQFRSTSHHRMKQEATTSISGW</sequence>
<dbReference type="GO" id="GO:0003677">
    <property type="term" value="F:DNA binding"/>
    <property type="evidence" value="ECO:0007669"/>
    <property type="project" value="UniProtKB-KW"/>
</dbReference>
<proteinExistence type="inferred from homology"/>
<keyword evidence="5" id="KW-0862">Zinc</keyword>
<dbReference type="GO" id="GO:0032196">
    <property type="term" value="P:transposition"/>
    <property type="evidence" value="ECO:0007669"/>
    <property type="project" value="UniProtKB-KW"/>
</dbReference>
<dbReference type="KEGG" id="cni:Calni_2095"/>
<evidence type="ECO:0000256" key="3">
    <source>
        <dbReference type="ARBA" id="ARBA00022578"/>
    </source>
</evidence>
<dbReference type="GO" id="GO:0046872">
    <property type="term" value="F:metal ion binding"/>
    <property type="evidence" value="ECO:0007669"/>
    <property type="project" value="UniProtKB-KW"/>
</dbReference>
<evidence type="ECO:0000256" key="1">
    <source>
        <dbReference type="ARBA" id="ARBA00008761"/>
    </source>
</evidence>